<evidence type="ECO:0000256" key="3">
    <source>
        <dbReference type="ARBA" id="ARBA00023212"/>
    </source>
</evidence>
<dbReference type="AlphaFoldDB" id="A0AAV7K0E5"/>
<evidence type="ECO:0000256" key="4">
    <source>
        <dbReference type="SAM" id="MobiDB-lite"/>
    </source>
</evidence>
<evidence type="ECO:0000313" key="6">
    <source>
        <dbReference type="Proteomes" id="UP001165289"/>
    </source>
</evidence>
<dbReference type="GO" id="GO:0005856">
    <property type="term" value="C:cytoskeleton"/>
    <property type="evidence" value="ECO:0007669"/>
    <property type="project" value="UniProtKB-SubCell"/>
</dbReference>
<organism evidence="5 6">
    <name type="scientific">Oopsacas minuta</name>
    <dbReference type="NCBI Taxonomy" id="111878"/>
    <lineage>
        <taxon>Eukaryota</taxon>
        <taxon>Metazoa</taxon>
        <taxon>Porifera</taxon>
        <taxon>Hexactinellida</taxon>
        <taxon>Hexasterophora</taxon>
        <taxon>Lyssacinosida</taxon>
        <taxon>Leucopsacidae</taxon>
        <taxon>Oopsacas</taxon>
    </lineage>
</organism>
<accession>A0AAV7K0E5</accession>
<dbReference type="EMBL" id="JAKMXF010000221">
    <property type="protein sequence ID" value="KAI6654688.1"/>
    <property type="molecule type" value="Genomic_DNA"/>
</dbReference>
<sequence length="372" mass="42157">MANCTDGQELDTFLGDLTEDQINELLEELDPDDDLLPASERGRYNIERKPTGKYNPEHLNDHLKEQALRELQIPPDENEVPYRHEIRGKPFSPPVQPASKDSEDEIFDLIKRLDPSEVEDIAELLGMDAGEVNGKQSINEKSSIRRANPVCGLKTLSTEKCREFLETNLDQTQFSFTLAATKIFGSIPSYLHEYQCGEKPVLDWLLDEALKAVKKNTREITSIDLSCVILSHEYIKELAEALSTNNQLKVLKMSNVKMADNSLKCIAEALAYNVRLQVLELETNCFTPDGIMALLKSLEANQKLREIRLSNQKHALGVRVEMEIESALKANTNILKFGYSFTSPGPRNNVERILMTNNELDRQKRKGKNILK</sequence>
<reference evidence="5 6" key="1">
    <citation type="journal article" date="2023" name="BMC Biol.">
        <title>The compact genome of the sponge Oopsacas minuta (Hexactinellida) is lacking key metazoan core genes.</title>
        <authorList>
            <person name="Santini S."/>
            <person name="Schenkelaars Q."/>
            <person name="Jourda C."/>
            <person name="Duchesne M."/>
            <person name="Belahbib H."/>
            <person name="Rocher C."/>
            <person name="Selva M."/>
            <person name="Riesgo A."/>
            <person name="Vervoort M."/>
            <person name="Leys S.P."/>
            <person name="Kodjabachian L."/>
            <person name="Le Bivic A."/>
            <person name="Borchiellini C."/>
            <person name="Claverie J.M."/>
            <person name="Renard E."/>
        </authorList>
    </citation>
    <scope>NUCLEOTIDE SEQUENCE [LARGE SCALE GENOMIC DNA]</scope>
    <source>
        <strain evidence="5">SPO-2</strain>
    </source>
</reference>
<dbReference type="PANTHER" id="PTHR10901">
    <property type="entry name" value="TROPOMODULIN"/>
    <property type="match status" value="1"/>
</dbReference>
<keyword evidence="2" id="KW-0963">Cytoplasm</keyword>
<keyword evidence="3" id="KW-0206">Cytoskeleton</keyword>
<dbReference type="SMART" id="SM00368">
    <property type="entry name" value="LRR_RI"/>
    <property type="match status" value="2"/>
</dbReference>
<evidence type="ECO:0000256" key="1">
    <source>
        <dbReference type="ARBA" id="ARBA00004245"/>
    </source>
</evidence>
<proteinExistence type="predicted"/>
<dbReference type="Proteomes" id="UP001165289">
    <property type="component" value="Unassembled WGS sequence"/>
</dbReference>
<comment type="subcellular location">
    <subcellularLocation>
        <location evidence="1">Cytoplasm</location>
        <location evidence="1">Cytoskeleton</location>
    </subcellularLocation>
</comment>
<dbReference type="InterPro" id="IPR032675">
    <property type="entry name" value="LRR_dom_sf"/>
</dbReference>
<gene>
    <name evidence="5" type="ORF">LOD99_2567</name>
</gene>
<comment type="caution">
    <text evidence="5">The sequence shown here is derived from an EMBL/GenBank/DDBJ whole genome shotgun (WGS) entry which is preliminary data.</text>
</comment>
<dbReference type="Gene3D" id="3.80.10.10">
    <property type="entry name" value="Ribonuclease Inhibitor"/>
    <property type="match status" value="1"/>
</dbReference>
<dbReference type="GO" id="GO:0051694">
    <property type="term" value="P:pointed-end actin filament capping"/>
    <property type="evidence" value="ECO:0007669"/>
    <property type="project" value="InterPro"/>
</dbReference>
<dbReference type="Pfam" id="PF03250">
    <property type="entry name" value="Tropomodulin"/>
    <property type="match status" value="1"/>
</dbReference>
<dbReference type="PANTHER" id="PTHR10901:SF6">
    <property type="entry name" value="TROPOMODULIN, ISOFORM N"/>
    <property type="match status" value="1"/>
</dbReference>
<dbReference type="GO" id="GO:0007015">
    <property type="term" value="P:actin filament organization"/>
    <property type="evidence" value="ECO:0007669"/>
    <property type="project" value="TreeGrafter"/>
</dbReference>
<evidence type="ECO:0000313" key="5">
    <source>
        <dbReference type="EMBL" id="KAI6654688.1"/>
    </source>
</evidence>
<keyword evidence="6" id="KW-1185">Reference proteome</keyword>
<name>A0AAV7K0E5_9METZ</name>
<dbReference type="GO" id="GO:0005523">
    <property type="term" value="F:tropomyosin binding"/>
    <property type="evidence" value="ECO:0007669"/>
    <property type="project" value="InterPro"/>
</dbReference>
<feature type="region of interest" description="Disordered" evidence="4">
    <location>
        <begin position="32"/>
        <end position="58"/>
    </location>
</feature>
<evidence type="ECO:0000256" key="2">
    <source>
        <dbReference type="ARBA" id="ARBA00022490"/>
    </source>
</evidence>
<dbReference type="SUPFAM" id="SSF52047">
    <property type="entry name" value="RNI-like"/>
    <property type="match status" value="1"/>
</dbReference>
<feature type="compositionally biased region" description="Basic and acidic residues" evidence="4">
    <location>
        <begin position="40"/>
        <end position="58"/>
    </location>
</feature>
<dbReference type="InterPro" id="IPR004934">
    <property type="entry name" value="TMOD"/>
</dbReference>
<protein>
    <submittedName>
        <fullName evidence="5">Tropomodulin-3</fullName>
    </submittedName>
</protein>